<dbReference type="EMBL" id="JANAKD010000228">
    <property type="protein sequence ID" value="KAJ3496004.1"/>
    <property type="molecule type" value="Genomic_DNA"/>
</dbReference>
<protein>
    <submittedName>
        <fullName evidence="1">Uncharacterized protein</fullName>
    </submittedName>
</protein>
<evidence type="ECO:0000313" key="2">
    <source>
        <dbReference type="Proteomes" id="UP001148737"/>
    </source>
</evidence>
<evidence type="ECO:0000313" key="1">
    <source>
        <dbReference type="EMBL" id="KAJ3496004.1"/>
    </source>
</evidence>
<name>A0ACC1R215_9HYPO</name>
<accession>A0ACC1R215</accession>
<dbReference type="Proteomes" id="UP001148737">
    <property type="component" value="Unassembled WGS sequence"/>
</dbReference>
<gene>
    <name evidence="1" type="ORF">NLG97_g2981</name>
</gene>
<comment type="caution">
    <text evidence="1">The sequence shown here is derived from an EMBL/GenBank/DDBJ whole genome shotgun (WGS) entry which is preliminary data.</text>
</comment>
<sequence length="504" mass="58713">MATPMMARLLARVPLWSFNKHFRRTIAIAFTTLFFVAILQIQIYRYATTPPKRAPNEAYYVKTIEDHNEPYTMSTSSSFNPIAFPAGNNMTLKQLCASFPHHLLDKVQPVLKTGFTDAPGRMLSQMESCSACFEPGELLIFSDLDDTFQGHKVIDVLATLPQSYHTFRKFRSYLEQKRLRNSGASPAAFKKIDGWSLDKFKFIAQVEQAWKLKPDRDFYVFYETDTYVFWDPLLRFLNTLDPDTPLYMGSASPGRIDEFGRKTWFANGGPGYVLSRATIKQMLRRRVNSAGQYADPPLADRYRDLLNDDECCGDSALGYVIWESGVQMQSLYPMFSQHPFQYIPYDAMRWCSPLFSLHKASFDEMRALFRWEFTTRSNEHATRHSDVWEFYKPGSEPLRNNWRNDDRFSHKVDIEGGIATKDACEAHCKSLDECFMWMWNGDALKECFVSERVVIYGQEAEPERVHWKMANYTSGWIVDKVEKWRDEHKCSDTEWFAHSFSRIF</sequence>
<proteinExistence type="predicted"/>
<reference evidence="1" key="1">
    <citation type="submission" date="2022-07" db="EMBL/GenBank/DDBJ databases">
        <title>Genome Sequence of Lecanicillium saksenae.</title>
        <authorList>
            <person name="Buettner E."/>
        </authorList>
    </citation>
    <scope>NUCLEOTIDE SEQUENCE</scope>
    <source>
        <strain evidence="1">VT-O1</strain>
    </source>
</reference>
<organism evidence="1 2">
    <name type="scientific">Lecanicillium saksenae</name>
    <dbReference type="NCBI Taxonomy" id="468837"/>
    <lineage>
        <taxon>Eukaryota</taxon>
        <taxon>Fungi</taxon>
        <taxon>Dikarya</taxon>
        <taxon>Ascomycota</taxon>
        <taxon>Pezizomycotina</taxon>
        <taxon>Sordariomycetes</taxon>
        <taxon>Hypocreomycetidae</taxon>
        <taxon>Hypocreales</taxon>
        <taxon>Cordycipitaceae</taxon>
        <taxon>Lecanicillium</taxon>
    </lineage>
</organism>
<keyword evidence="2" id="KW-1185">Reference proteome</keyword>